<dbReference type="SUPFAM" id="SSF51126">
    <property type="entry name" value="Pectin lyase-like"/>
    <property type="match status" value="1"/>
</dbReference>
<evidence type="ECO:0000313" key="4">
    <source>
        <dbReference type="Proteomes" id="UP000013827"/>
    </source>
</evidence>
<dbReference type="KEGG" id="ehx:EMIHUDRAFT_215981"/>
<keyword evidence="4" id="KW-1185">Reference proteome</keyword>
<name>A0A0D3IG88_EMIH1</name>
<feature type="chain" id="PRO_5044195482" description="TIR domain-containing protein" evidence="2">
    <location>
        <begin position="22"/>
        <end position="1085"/>
    </location>
</feature>
<reference evidence="4" key="1">
    <citation type="journal article" date="2013" name="Nature">
        <title>Pan genome of the phytoplankton Emiliania underpins its global distribution.</title>
        <authorList>
            <person name="Read B.A."/>
            <person name="Kegel J."/>
            <person name="Klute M.J."/>
            <person name="Kuo A."/>
            <person name="Lefebvre S.C."/>
            <person name="Maumus F."/>
            <person name="Mayer C."/>
            <person name="Miller J."/>
            <person name="Monier A."/>
            <person name="Salamov A."/>
            <person name="Young J."/>
            <person name="Aguilar M."/>
            <person name="Claverie J.M."/>
            <person name="Frickenhaus S."/>
            <person name="Gonzalez K."/>
            <person name="Herman E.K."/>
            <person name="Lin Y.C."/>
            <person name="Napier J."/>
            <person name="Ogata H."/>
            <person name="Sarno A.F."/>
            <person name="Shmutz J."/>
            <person name="Schroeder D."/>
            <person name="de Vargas C."/>
            <person name="Verret F."/>
            <person name="von Dassow P."/>
            <person name="Valentin K."/>
            <person name="Van de Peer Y."/>
            <person name="Wheeler G."/>
            <person name="Dacks J.B."/>
            <person name="Delwiche C.F."/>
            <person name="Dyhrman S.T."/>
            <person name="Glockner G."/>
            <person name="John U."/>
            <person name="Richards T."/>
            <person name="Worden A.Z."/>
            <person name="Zhang X."/>
            <person name="Grigoriev I.V."/>
            <person name="Allen A.E."/>
            <person name="Bidle K."/>
            <person name="Borodovsky M."/>
            <person name="Bowler C."/>
            <person name="Brownlee C."/>
            <person name="Cock J.M."/>
            <person name="Elias M."/>
            <person name="Gladyshev V.N."/>
            <person name="Groth M."/>
            <person name="Guda C."/>
            <person name="Hadaegh A."/>
            <person name="Iglesias-Rodriguez M.D."/>
            <person name="Jenkins J."/>
            <person name="Jones B.M."/>
            <person name="Lawson T."/>
            <person name="Leese F."/>
            <person name="Lindquist E."/>
            <person name="Lobanov A."/>
            <person name="Lomsadze A."/>
            <person name="Malik S.B."/>
            <person name="Marsh M.E."/>
            <person name="Mackinder L."/>
            <person name="Mock T."/>
            <person name="Mueller-Roeber B."/>
            <person name="Pagarete A."/>
            <person name="Parker M."/>
            <person name="Probert I."/>
            <person name="Quesneville H."/>
            <person name="Raines C."/>
            <person name="Rensing S.A."/>
            <person name="Riano-Pachon D.M."/>
            <person name="Richier S."/>
            <person name="Rokitta S."/>
            <person name="Shiraiwa Y."/>
            <person name="Soanes D.M."/>
            <person name="van der Giezen M."/>
            <person name="Wahlund T.M."/>
            <person name="Williams B."/>
            <person name="Wilson W."/>
            <person name="Wolfe G."/>
            <person name="Wurch L.L."/>
        </authorList>
    </citation>
    <scope>NUCLEOTIDE SEQUENCE</scope>
</reference>
<feature type="transmembrane region" description="Helical" evidence="1">
    <location>
        <begin position="562"/>
        <end position="581"/>
    </location>
</feature>
<dbReference type="EnsemblProtists" id="EOD10273">
    <property type="protein sequence ID" value="EOD10273"/>
    <property type="gene ID" value="EMIHUDRAFT_215981"/>
</dbReference>
<keyword evidence="2" id="KW-0732">Signal</keyword>
<dbReference type="Proteomes" id="UP000013827">
    <property type="component" value="Unassembled WGS sequence"/>
</dbReference>
<dbReference type="HOGENOM" id="CLU_276156_0_0_1"/>
<evidence type="ECO:0008006" key="5">
    <source>
        <dbReference type="Google" id="ProtNLM"/>
    </source>
</evidence>
<dbReference type="GeneID" id="17256368"/>
<dbReference type="InterPro" id="IPR035897">
    <property type="entry name" value="Toll_tir_struct_dom_sf"/>
</dbReference>
<dbReference type="RefSeq" id="XP_005762702.1">
    <property type="nucleotide sequence ID" value="XM_005762645.1"/>
</dbReference>
<reference evidence="3" key="2">
    <citation type="submission" date="2024-10" db="UniProtKB">
        <authorList>
            <consortium name="EnsemblProtists"/>
        </authorList>
    </citation>
    <scope>IDENTIFICATION</scope>
</reference>
<dbReference type="AlphaFoldDB" id="A0A0D3IG88"/>
<dbReference type="PaxDb" id="2903-EOD10273"/>
<evidence type="ECO:0000256" key="1">
    <source>
        <dbReference type="SAM" id="Phobius"/>
    </source>
</evidence>
<feature type="transmembrane region" description="Helical" evidence="1">
    <location>
        <begin position="602"/>
        <end position="625"/>
    </location>
</feature>
<keyword evidence="1" id="KW-1133">Transmembrane helix</keyword>
<proteinExistence type="predicted"/>
<protein>
    <recommendedName>
        <fullName evidence="5">TIR domain-containing protein</fullName>
    </recommendedName>
</protein>
<dbReference type="Gene3D" id="3.40.50.10140">
    <property type="entry name" value="Toll/interleukin-1 receptor homology (TIR) domain"/>
    <property type="match status" value="1"/>
</dbReference>
<feature type="transmembrane region" description="Helical" evidence="1">
    <location>
        <begin position="704"/>
        <end position="725"/>
    </location>
</feature>
<dbReference type="eggNOG" id="ENOG502QSG1">
    <property type="taxonomic scope" value="Eukaryota"/>
</dbReference>
<organism evidence="3 4">
    <name type="scientific">Emiliania huxleyi (strain CCMP1516)</name>
    <dbReference type="NCBI Taxonomy" id="280463"/>
    <lineage>
        <taxon>Eukaryota</taxon>
        <taxon>Haptista</taxon>
        <taxon>Haptophyta</taxon>
        <taxon>Prymnesiophyceae</taxon>
        <taxon>Isochrysidales</taxon>
        <taxon>Noelaerhabdaceae</taxon>
        <taxon>Emiliania</taxon>
    </lineage>
</organism>
<keyword evidence="1" id="KW-0812">Transmembrane</keyword>
<feature type="signal peptide" evidence="2">
    <location>
        <begin position="1"/>
        <end position="21"/>
    </location>
</feature>
<feature type="transmembrane region" description="Helical" evidence="1">
    <location>
        <begin position="631"/>
        <end position="651"/>
    </location>
</feature>
<evidence type="ECO:0000256" key="2">
    <source>
        <dbReference type="SAM" id="SignalP"/>
    </source>
</evidence>
<dbReference type="SUPFAM" id="SSF52200">
    <property type="entry name" value="Toll/Interleukin receptor TIR domain"/>
    <property type="match status" value="1"/>
</dbReference>
<dbReference type="InterPro" id="IPR011050">
    <property type="entry name" value="Pectin_lyase_fold/virulence"/>
</dbReference>
<keyword evidence="1" id="KW-0472">Membrane</keyword>
<evidence type="ECO:0000313" key="3">
    <source>
        <dbReference type="EnsemblProtists" id="EOD10273"/>
    </source>
</evidence>
<sequence>MAPLWLLFLFGSSLLFGVASGALLAGLASPRSTAAYVVSVALIVSKAAATPPLPPTSLPPFAADGSECSVSAECSVEPGSVDAECASGYCLSRGVMRGPPVCGSLGSLGRGSSSCSSDSDCLTFPSALGSGANGRIQGVCNGGECRIPAMAACSCFSDARLADQYCFEGGFCDVEIIDSTVTGCTAEGGGVVFMQYSGDVSLTRSTVVNCSVGGGLAEDGGGVVFVDFSGAVSLIDSNVTGCSADYASRAGGVVYARQSGAVMLIGSIVTSCTANINGGVVYANAKELPQESGAVSLIGSTVTGCSAGQNGGVVYAANNDAVSLIDSTVAGCSAGIYGGVVFITSSGAVSLTGSTVAGCSASLRGGVVYADNNDAVSITGSTVTGCSAGAGLQPKFKIIVSFYQVSSTLGVVYGVRLDERFTIWLNAFSLDVFELAIPGSCLGGMTSRLLIAGLWPYVAVALVSLAILARSTLFNLSAGADPRSAVRQAFGRKTLGLLLYWAIFLFYLVLPSVSRSIFSAILCRSFGYDDASETRISFLLADTSLKCNAGPDWENGSSELRVYFWSFFGLWPVLVPVIDLTRKIFLTSMVLFIDQQNGSAKLQRLVVAAIVSAMFATILALARPYRRSDNLYLACLANLLLTCCFCAGLVIQARATLHLLSVNLPSLRQSHPLPWPLQLCESNTYENMCYSLVGFESSTSATNFVIVLTAAMLAVSVVVIIVSAVSASRETTMRLVSSGREPMRDGITLADGQQWHLFLSHVWSTGQDAVAVIKNELMQFLPGCEIFLDIDDLKRIGELETYIGRSQVVLCFLSRGYLRSKNCLREVRAALTMGKPLVLVHEADPDRGGGTLAELRSECPEALQGEIFDAGWPMVVWHRFEAFQHASLKVIAEALLLKTPKYAGEEALPLYIPGELRADSLAFTKPVVLWASTMNVGARDLADAVAAAVAGSISVTDATPSRLSSLPRFSGSGGGEATHMLLYLNKSTWAGDGAEALADQVRAAREGKLPIVMAHENDAERGGCIFGHFFEVTPRDLIGDGLYHDLAVGCFTDPHRRVSLALLAKALGATNRTVRSTVRGALPGP</sequence>
<accession>A0A0D3IG88</accession>
<feature type="transmembrane region" description="Helical" evidence="1">
    <location>
        <begin position="449"/>
        <end position="469"/>
    </location>
</feature>
<feature type="transmembrane region" description="Helical" evidence="1">
    <location>
        <begin position="490"/>
        <end position="510"/>
    </location>
</feature>